<dbReference type="AlphaFoldDB" id="A0A6J4Q5N2"/>
<dbReference type="GO" id="GO:0042597">
    <property type="term" value="C:periplasmic space"/>
    <property type="evidence" value="ECO:0007669"/>
    <property type="project" value="InterPro"/>
</dbReference>
<organism evidence="2">
    <name type="scientific">uncultured Ramlibacter sp</name>
    <dbReference type="NCBI Taxonomy" id="260755"/>
    <lineage>
        <taxon>Bacteria</taxon>
        <taxon>Pseudomonadati</taxon>
        <taxon>Pseudomonadota</taxon>
        <taxon>Betaproteobacteria</taxon>
        <taxon>Burkholderiales</taxon>
        <taxon>Comamonadaceae</taxon>
        <taxon>Ramlibacter</taxon>
        <taxon>environmental samples</taxon>
    </lineage>
</organism>
<gene>
    <name evidence="2" type="ORF">AVDCRST_MAG51-2495</name>
</gene>
<accession>A0A6J4Q5N2</accession>
<dbReference type="Pfam" id="PF07813">
    <property type="entry name" value="LTXXQ"/>
    <property type="match status" value="1"/>
</dbReference>
<name>A0A6J4Q5N2_9BURK</name>
<evidence type="ECO:0008006" key="3">
    <source>
        <dbReference type="Google" id="ProtNLM"/>
    </source>
</evidence>
<protein>
    <recommendedName>
        <fullName evidence="3">LTXXQ motif family protein</fullName>
    </recommendedName>
</protein>
<evidence type="ECO:0000313" key="2">
    <source>
        <dbReference type="EMBL" id="CAA9428610.1"/>
    </source>
</evidence>
<sequence>MKLQLRKHLVTCALLAGIGVAAQAQTPAQTAPAAPAASGAKAYDHGRHHDPARMAERINKRLADLKQKLQLTAQQEASWSNFAAAMQPSMNRQRLDRDALAQMSTPDRIDHMRIIRDQRNAEMDRKADAAKAFYAQLNAEQKKTFDAETARLFQRGGRMHRHHG</sequence>
<evidence type="ECO:0000256" key="1">
    <source>
        <dbReference type="SAM" id="SignalP"/>
    </source>
</evidence>
<proteinExistence type="predicted"/>
<dbReference type="InterPro" id="IPR012899">
    <property type="entry name" value="LTXXQ"/>
</dbReference>
<keyword evidence="1" id="KW-0732">Signal</keyword>
<feature type="signal peptide" evidence="1">
    <location>
        <begin position="1"/>
        <end position="24"/>
    </location>
</feature>
<feature type="chain" id="PRO_5027060019" description="LTXXQ motif family protein" evidence="1">
    <location>
        <begin position="25"/>
        <end position="164"/>
    </location>
</feature>
<reference evidence="2" key="1">
    <citation type="submission" date="2020-02" db="EMBL/GenBank/DDBJ databases">
        <authorList>
            <person name="Meier V. D."/>
        </authorList>
    </citation>
    <scope>NUCLEOTIDE SEQUENCE</scope>
    <source>
        <strain evidence="2">AVDCRST_MAG51</strain>
    </source>
</reference>
<dbReference type="EMBL" id="CADCUX010000530">
    <property type="protein sequence ID" value="CAA9428610.1"/>
    <property type="molecule type" value="Genomic_DNA"/>
</dbReference>